<sequence length="342" mass="38903">MSQRRKPVDLKAAELRTRDGVTYLGIERLQEERSSSTPPGPIRSAQPMDPPDPRKRMRLTGSSVSMCCELELQEEDEVNWKLCLHVLKRMRLTGSSVSMCCELELQEEDEVNWKLCLHVLYTRPRGVACDFCTERKTCTASYCETHVKQHHTVPALQRHTLEEAPADLQPGGLCEAHHRALTVFCRTDQILICNLCALEKHKSHDVERKQGRRQDSAGDTPITFTHGAWPGGMACDLCTERKVRAVKFCQTCTASYCETHVRQHYTVPALQRHTLEEAPADLQPELCSQHHRALELFCNTDRTLICSVCSVQTHRGHDVVCYESGTQVRVSLFPILSWDLRL</sequence>
<dbReference type="EMBL" id="JAFBMS010000246">
    <property type="protein sequence ID" value="KAG9332279.1"/>
    <property type="molecule type" value="Genomic_DNA"/>
</dbReference>
<dbReference type="SMART" id="SM00336">
    <property type="entry name" value="BBOX"/>
    <property type="match status" value="3"/>
</dbReference>
<dbReference type="InterPro" id="IPR051051">
    <property type="entry name" value="E3_ubiq-ligase_TRIM/RNF"/>
</dbReference>
<dbReference type="PANTHER" id="PTHR25465:SF5">
    <property type="entry name" value="E3 UBIQUITIN_ISG15 LIGASE TRIM25-RELATED"/>
    <property type="match status" value="1"/>
</dbReference>
<dbReference type="Pfam" id="PF00643">
    <property type="entry name" value="zf-B_box"/>
    <property type="match status" value="2"/>
</dbReference>
<evidence type="ECO:0000256" key="3">
    <source>
        <dbReference type="ARBA" id="ARBA00022833"/>
    </source>
</evidence>
<dbReference type="Gene3D" id="4.10.830.40">
    <property type="match status" value="1"/>
</dbReference>
<dbReference type="Gene3D" id="3.30.160.60">
    <property type="entry name" value="Classic Zinc Finger"/>
    <property type="match status" value="2"/>
</dbReference>
<organism evidence="7 8">
    <name type="scientific">Albula glossodonta</name>
    <name type="common">roundjaw bonefish</name>
    <dbReference type="NCBI Taxonomy" id="121402"/>
    <lineage>
        <taxon>Eukaryota</taxon>
        <taxon>Metazoa</taxon>
        <taxon>Chordata</taxon>
        <taxon>Craniata</taxon>
        <taxon>Vertebrata</taxon>
        <taxon>Euteleostomi</taxon>
        <taxon>Actinopterygii</taxon>
        <taxon>Neopterygii</taxon>
        <taxon>Teleostei</taxon>
        <taxon>Albuliformes</taxon>
        <taxon>Albulidae</taxon>
        <taxon>Albula</taxon>
    </lineage>
</organism>
<evidence type="ECO:0000313" key="7">
    <source>
        <dbReference type="EMBL" id="KAG9332279.1"/>
    </source>
</evidence>
<keyword evidence="2 4" id="KW-0863">Zinc-finger</keyword>
<evidence type="ECO:0000256" key="2">
    <source>
        <dbReference type="ARBA" id="ARBA00022771"/>
    </source>
</evidence>
<evidence type="ECO:0000256" key="1">
    <source>
        <dbReference type="ARBA" id="ARBA00022723"/>
    </source>
</evidence>
<name>A0A8T2MV87_9TELE</name>
<evidence type="ECO:0000313" key="8">
    <source>
        <dbReference type="Proteomes" id="UP000824540"/>
    </source>
</evidence>
<proteinExistence type="predicted"/>
<dbReference type="Proteomes" id="UP000824540">
    <property type="component" value="Unassembled WGS sequence"/>
</dbReference>
<dbReference type="CDD" id="cd19769">
    <property type="entry name" value="Bbox2_TRIM16-like"/>
    <property type="match status" value="2"/>
</dbReference>
<dbReference type="InterPro" id="IPR000315">
    <property type="entry name" value="Znf_B-box"/>
</dbReference>
<evidence type="ECO:0000256" key="4">
    <source>
        <dbReference type="PROSITE-ProRule" id="PRU00024"/>
    </source>
</evidence>
<protein>
    <recommendedName>
        <fullName evidence="6">B box-type domain-containing protein</fullName>
    </recommendedName>
</protein>
<evidence type="ECO:0000259" key="6">
    <source>
        <dbReference type="PROSITE" id="PS50119"/>
    </source>
</evidence>
<feature type="domain" description="B box-type" evidence="6">
    <location>
        <begin position="169"/>
        <end position="209"/>
    </location>
</feature>
<dbReference type="AlphaFoldDB" id="A0A8T2MV87"/>
<dbReference type="PROSITE" id="PS50119">
    <property type="entry name" value="ZF_BBOX"/>
    <property type="match status" value="2"/>
</dbReference>
<evidence type="ECO:0000256" key="5">
    <source>
        <dbReference type="SAM" id="MobiDB-lite"/>
    </source>
</evidence>
<keyword evidence="3" id="KW-0862">Zinc</keyword>
<dbReference type="PANTHER" id="PTHR25465">
    <property type="entry name" value="B-BOX DOMAIN CONTAINING"/>
    <property type="match status" value="1"/>
</dbReference>
<gene>
    <name evidence="7" type="ORF">JZ751_015440</name>
</gene>
<accession>A0A8T2MV87</accession>
<comment type="caution">
    <text evidence="7">The sequence shown here is derived from an EMBL/GenBank/DDBJ whole genome shotgun (WGS) entry which is preliminary data.</text>
</comment>
<dbReference type="SUPFAM" id="SSF57845">
    <property type="entry name" value="B-box zinc-binding domain"/>
    <property type="match status" value="2"/>
</dbReference>
<keyword evidence="8" id="KW-1185">Reference proteome</keyword>
<dbReference type="OrthoDB" id="6105938at2759"/>
<keyword evidence="1" id="KW-0479">Metal-binding</keyword>
<feature type="region of interest" description="Disordered" evidence="5">
    <location>
        <begin position="26"/>
        <end position="54"/>
    </location>
</feature>
<feature type="domain" description="B box-type" evidence="6">
    <location>
        <begin position="282"/>
        <end position="322"/>
    </location>
</feature>
<dbReference type="GO" id="GO:0008270">
    <property type="term" value="F:zinc ion binding"/>
    <property type="evidence" value="ECO:0007669"/>
    <property type="project" value="UniProtKB-KW"/>
</dbReference>
<reference evidence="7" key="1">
    <citation type="thesis" date="2021" institute="BYU ScholarsArchive" country="Provo, UT, USA">
        <title>Applications of and Algorithms for Genome Assembly and Genomic Analyses with an Emphasis on Marine Teleosts.</title>
        <authorList>
            <person name="Pickett B.D."/>
        </authorList>
    </citation>
    <scope>NUCLEOTIDE SEQUENCE</scope>
    <source>
        <strain evidence="7">HI-2016</strain>
    </source>
</reference>